<organism evidence="1 2">
    <name type="scientific">Pararobbsia alpina</name>
    <dbReference type="NCBI Taxonomy" id="621374"/>
    <lineage>
        <taxon>Bacteria</taxon>
        <taxon>Pseudomonadati</taxon>
        <taxon>Pseudomonadota</taxon>
        <taxon>Betaproteobacteria</taxon>
        <taxon>Burkholderiales</taxon>
        <taxon>Burkholderiaceae</taxon>
        <taxon>Pararobbsia</taxon>
    </lineage>
</organism>
<sequence>MSKYESKDTFHKLFSKRDKEAFWHHDDVYNAEGDRVRLNTIEIAALTGLPHRKIKTFARKVLLNLSSSAEEDREILSEHAERMGRVNALSLASHELKFRSSSAFKSMADYLTPEQTAAVMNAWRKKSAESQAPSPRPVAVSIFLSMVRIGYVASSSEAEMMRRAIDAVEETTAVPMSDEELALALRAKAEIEAKHVPLCFDALALFMRMTDSSHAKK</sequence>
<gene>
    <name evidence="1" type="ORF">LMG28138_01620</name>
</gene>
<name>A0A6S7B973_9BURK</name>
<keyword evidence="2" id="KW-1185">Reference proteome</keyword>
<dbReference type="EMBL" id="CADIKM010000005">
    <property type="protein sequence ID" value="CAB3783340.1"/>
    <property type="molecule type" value="Genomic_DNA"/>
</dbReference>
<reference evidence="1 2" key="1">
    <citation type="submission" date="2020-04" db="EMBL/GenBank/DDBJ databases">
        <authorList>
            <person name="De Canck E."/>
        </authorList>
    </citation>
    <scope>NUCLEOTIDE SEQUENCE [LARGE SCALE GENOMIC DNA]</scope>
    <source>
        <strain evidence="1 2">LMG 28138</strain>
    </source>
</reference>
<dbReference type="RefSeq" id="WP_175104225.1">
    <property type="nucleotide sequence ID" value="NZ_CADIKM010000005.1"/>
</dbReference>
<dbReference type="Proteomes" id="UP000494115">
    <property type="component" value="Unassembled WGS sequence"/>
</dbReference>
<evidence type="ECO:0000313" key="2">
    <source>
        <dbReference type="Proteomes" id="UP000494115"/>
    </source>
</evidence>
<dbReference type="AlphaFoldDB" id="A0A6S7B973"/>
<protein>
    <submittedName>
        <fullName evidence="1">Uncharacterized protein</fullName>
    </submittedName>
</protein>
<accession>A0A6S7B973</accession>
<proteinExistence type="predicted"/>
<evidence type="ECO:0000313" key="1">
    <source>
        <dbReference type="EMBL" id="CAB3783340.1"/>
    </source>
</evidence>